<reference evidence="2" key="1">
    <citation type="submission" date="2022-11" db="UniProtKB">
        <authorList>
            <consortium name="WormBaseParasite"/>
        </authorList>
    </citation>
    <scope>IDENTIFICATION</scope>
</reference>
<proteinExistence type="predicted"/>
<evidence type="ECO:0000313" key="1">
    <source>
        <dbReference type="Proteomes" id="UP000887580"/>
    </source>
</evidence>
<protein>
    <submittedName>
        <fullName evidence="2">Ribosome biogenesis protein NOP53</fullName>
    </submittedName>
</protein>
<sequence>MKVEDVNLADVNTNLDTTLQDLANLLKQTPQVLKKVHKRTYKKKDAKVSDVLSGEITPPQVSDFENFNPYVTKNFIEKLKPKTATPKKRSRDYETDVTQDSEFVTPKRKSLPLRDHTALIEKLKPKTATPKKRSRDYETDVTQDSEFVTPKRKSLPHRDRATKKEIEEKKTQELADYIKNNPNYGFTDSGQVVSPKSKKPVKGSNNKDIASYTISSVGKTTPPGFKKIRKLLQSDENVKKIKADPKGRFSVKNWS</sequence>
<name>A0AC35GAG6_9BILA</name>
<accession>A0AC35GAG6</accession>
<dbReference type="Proteomes" id="UP000887580">
    <property type="component" value="Unplaced"/>
</dbReference>
<dbReference type="WBParaSite" id="PS1159_v2.g3355.t1">
    <property type="protein sequence ID" value="PS1159_v2.g3355.t1"/>
    <property type="gene ID" value="PS1159_v2.g3355"/>
</dbReference>
<evidence type="ECO:0000313" key="2">
    <source>
        <dbReference type="WBParaSite" id="PS1159_v2.g3355.t1"/>
    </source>
</evidence>
<organism evidence="1 2">
    <name type="scientific">Panagrolaimus sp. PS1159</name>
    <dbReference type="NCBI Taxonomy" id="55785"/>
    <lineage>
        <taxon>Eukaryota</taxon>
        <taxon>Metazoa</taxon>
        <taxon>Ecdysozoa</taxon>
        <taxon>Nematoda</taxon>
        <taxon>Chromadorea</taxon>
        <taxon>Rhabditida</taxon>
        <taxon>Tylenchina</taxon>
        <taxon>Panagrolaimomorpha</taxon>
        <taxon>Panagrolaimoidea</taxon>
        <taxon>Panagrolaimidae</taxon>
        <taxon>Panagrolaimus</taxon>
    </lineage>
</organism>